<evidence type="ECO:0000313" key="1">
    <source>
        <dbReference type="EMBL" id="POR31057.1"/>
    </source>
</evidence>
<dbReference type="STRING" id="94208.A0A2S4KLK2"/>
<dbReference type="EMBL" id="PKSG01001106">
    <property type="protein sequence ID" value="POR31057.1"/>
    <property type="molecule type" value="Genomic_DNA"/>
</dbReference>
<accession>A0A2S4KLK2</accession>
<dbReference type="Proteomes" id="UP000237481">
    <property type="component" value="Unassembled WGS sequence"/>
</dbReference>
<gene>
    <name evidence="1" type="ORF">TPAR_08729</name>
</gene>
<sequence>MPLLSASSPLKLHDIDAGGGRTPIHTGIDLDAVVTAKILPQFYHHCDPEDIVIMASGVLEDAITENDEKSLPTRSKGLTPFHSMFRSSISVRDYLLRITKGLTLSPAILLCMV</sequence>
<name>A0A2S4KLK2_9HYPO</name>
<dbReference type="Gene3D" id="1.10.472.10">
    <property type="entry name" value="Cyclin-like"/>
    <property type="match status" value="1"/>
</dbReference>
<keyword evidence="2" id="KW-1185">Reference proteome</keyword>
<protein>
    <submittedName>
        <fullName evidence="1">Uncharacterized protein</fullName>
    </submittedName>
</protein>
<dbReference type="AlphaFoldDB" id="A0A2S4KLK2"/>
<proteinExistence type="predicted"/>
<evidence type="ECO:0000313" key="2">
    <source>
        <dbReference type="Proteomes" id="UP000237481"/>
    </source>
</evidence>
<reference evidence="1 2" key="1">
    <citation type="submission" date="2018-01" db="EMBL/GenBank/DDBJ databases">
        <title>Harnessing the power of phylogenomics to disentangle the directionality and signatures of interkingdom host jumping in the parasitic fungal genus Tolypocladium.</title>
        <authorList>
            <person name="Quandt C.A."/>
            <person name="Patterson W."/>
            <person name="Spatafora J.W."/>
        </authorList>
    </citation>
    <scope>NUCLEOTIDE SEQUENCE [LARGE SCALE GENOMIC DNA]</scope>
    <source>
        <strain evidence="1 2">NRBC 100945</strain>
    </source>
</reference>
<comment type="caution">
    <text evidence="1">The sequence shown here is derived from an EMBL/GenBank/DDBJ whole genome shotgun (WGS) entry which is preliminary data.</text>
</comment>
<organism evidence="1 2">
    <name type="scientific">Tolypocladium paradoxum</name>
    <dbReference type="NCBI Taxonomy" id="94208"/>
    <lineage>
        <taxon>Eukaryota</taxon>
        <taxon>Fungi</taxon>
        <taxon>Dikarya</taxon>
        <taxon>Ascomycota</taxon>
        <taxon>Pezizomycotina</taxon>
        <taxon>Sordariomycetes</taxon>
        <taxon>Hypocreomycetidae</taxon>
        <taxon>Hypocreales</taxon>
        <taxon>Ophiocordycipitaceae</taxon>
        <taxon>Tolypocladium</taxon>
    </lineage>
</organism>